<evidence type="ECO:0000313" key="2">
    <source>
        <dbReference type="Proteomes" id="UP001056374"/>
    </source>
</evidence>
<gene>
    <name evidence="1" type="ORF">NFX46_02030</name>
</gene>
<sequence>MATQPTPDNASIETATVQIRTLNVGPKQMTQGIFRQLIEQPAVDGNGRIQGTPWGIVNYHPDRCDDAKEHLHVVWQLGDQLRRGFVMAPKHARLRHPLVAEYVTARVYEGARRNTPSAEYGDLKIYRSVTTREIEATVHVWGVQFAATVSPLALSVFDRAGYDEQAERLPADFEDAYERPLRSSAEVKELLPVEAHKAAWHELSALPQLFIGR</sequence>
<proteinExistence type="predicted"/>
<accession>A0ABY4Z1M1</accession>
<keyword evidence="2" id="KW-1185">Reference proteome</keyword>
<protein>
    <submittedName>
        <fullName evidence="1">Uncharacterized protein</fullName>
    </submittedName>
</protein>
<dbReference type="RefSeq" id="WP_252545313.1">
    <property type="nucleotide sequence ID" value="NZ_CP099468.1"/>
</dbReference>
<organism evidence="1 2">
    <name type="scientific">Streptomyces phaeoluteigriseus</name>
    <dbReference type="NCBI Taxonomy" id="114686"/>
    <lineage>
        <taxon>Bacteria</taxon>
        <taxon>Bacillati</taxon>
        <taxon>Actinomycetota</taxon>
        <taxon>Actinomycetes</taxon>
        <taxon>Kitasatosporales</taxon>
        <taxon>Streptomycetaceae</taxon>
        <taxon>Streptomyces</taxon>
        <taxon>Streptomyces aurantiacus group</taxon>
    </lineage>
</organism>
<reference evidence="1" key="1">
    <citation type="submission" date="2022-06" db="EMBL/GenBank/DDBJ databases">
        <title>Complete genome sequence of soil microorganisms Streptomyces sp. Qhu-M197 isolated from Alpine meadows habitats on the Tibetan Plateau.</title>
        <authorList>
            <person name="Zhang B."/>
            <person name="Xiang X."/>
            <person name="Fan J."/>
        </authorList>
    </citation>
    <scope>NUCLEOTIDE SEQUENCE</scope>
    <source>
        <strain evidence="1">Qhu-M197</strain>
    </source>
</reference>
<evidence type="ECO:0000313" key="1">
    <source>
        <dbReference type="EMBL" id="USQ82654.1"/>
    </source>
</evidence>
<name>A0ABY4Z1M1_9ACTN</name>
<dbReference type="EMBL" id="CP099468">
    <property type="protein sequence ID" value="USQ82654.1"/>
    <property type="molecule type" value="Genomic_DNA"/>
</dbReference>
<dbReference type="Proteomes" id="UP001056374">
    <property type="component" value="Chromosome"/>
</dbReference>